<gene>
    <name evidence="2" type="ORF">OCH7691_01902</name>
</gene>
<sequence length="78" mass="7858">MTGGAGDDGYIVEFYRLGGAVKVTAFDPETLTEVSIVGDPKAGEAALGRAAVAKLEYVLRKARGNGGTPPPAGPGILV</sequence>
<dbReference type="RefSeq" id="WP_085883123.1">
    <property type="nucleotide sequence ID" value="NZ_FWFR01000001.1"/>
</dbReference>
<dbReference type="InParanoid" id="A0A1Y5STC4"/>
<name>A0A1Y5STC4_9PROT</name>
<dbReference type="Proteomes" id="UP000193200">
    <property type="component" value="Unassembled WGS sequence"/>
</dbReference>
<dbReference type="OrthoDB" id="7362394at2"/>
<reference evidence="2 3" key="1">
    <citation type="submission" date="2017-03" db="EMBL/GenBank/DDBJ databases">
        <authorList>
            <person name="Afonso C.L."/>
            <person name="Miller P.J."/>
            <person name="Scott M.A."/>
            <person name="Spackman E."/>
            <person name="Goraichik I."/>
            <person name="Dimitrov K.M."/>
            <person name="Suarez D.L."/>
            <person name="Swayne D.E."/>
        </authorList>
    </citation>
    <scope>NUCLEOTIDE SEQUENCE [LARGE SCALE GENOMIC DNA]</scope>
    <source>
        <strain evidence="2 3">CECT 7691</strain>
    </source>
</reference>
<evidence type="ECO:0000313" key="3">
    <source>
        <dbReference type="Proteomes" id="UP000193200"/>
    </source>
</evidence>
<protein>
    <recommendedName>
        <fullName evidence="1">DUF6898 domain-containing protein</fullName>
    </recommendedName>
</protein>
<dbReference type="Pfam" id="PF21839">
    <property type="entry name" value="DUF6898"/>
    <property type="match status" value="1"/>
</dbReference>
<dbReference type="EMBL" id="FWFR01000001">
    <property type="protein sequence ID" value="SLN44739.1"/>
    <property type="molecule type" value="Genomic_DNA"/>
</dbReference>
<accession>A0A1Y5STC4</accession>
<organism evidence="2 3">
    <name type="scientific">Oceanibacterium hippocampi</name>
    <dbReference type="NCBI Taxonomy" id="745714"/>
    <lineage>
        <taxon>Bacteria</taxon>
        <taxon>Pseudomonadati</taxon>
        <taxon>Pseudomonadota</taxon>
        <taxon>Alphaproteobacteria</taxon>
        <taxon>Sneathiellales</taxon>
        <taxon>Sneathiellaceae</taxon>
        <taxon>Oceanibacterium</taxon>
    </lineage>
</organism>
<dbReference type="InterPro" id="IPR054193">
    <property type="entry name" value="DUF6898"/>
</dbReference>
<proteinExistence type="predicted"/>
<evidence type="ECO:0000259" key="1">
    <source>
        <dbReference type="Pfam" id="PF21839"/>
    </source>
</evidence>
<dbReference type="AlphaFoldDB" id="A0A1Y5STC4"/>
<evidence type="ECO:0000313" key="2">
    <source>
        <dbReference type="EMBL" id="SLN44739.1"/>
    </source>
</evidence>
<keyword evidence="3" id="KW-1185">Reference proteome</keyword>
<feature type="domain" description="DUF6898" evidence="1">
    <location>
        <begin position="8"/>
        <end position="61"/>
    </location>
</feature>